<accession>A0A9N9QE37</accession>
<dbReference type="OrthoDB" id="9982095at2759"/>
<evidence type="ECO:0000256" key="3">
    <source>
        <dbReference type="ARBA" id="ARBA00022692"/>
    </source>
</evidence>
<dbReference type="PROSITE" id="PS50869">
    <property type="entry name" value="BRICHOS"/>
    <property type="match status" value="1"/>
</dbReference>
<organism evidence="11 12">
    <name type="scientific">Ceutorhynchus assimilis</name>
    <name type="common">cabbage seed weevil</name>
    <dbReference type="NCBI Taxonomy" id="467358"/>
    <lineage>
        <taxon>Eukaryota</taxon>
        <taxon>Metazoa</taxon>
        <taxon>Ecdysozoa</taxon>
        <taxon>Arthropoda</taxon>
        <taxon>Hexapoda</taxon>
        <taxon>Insecta</taxon>
        <taxon>Pterygota</taxon>
        <taxon>Neoptera</taxon>
        <taxon>Endopterygota</taxon>
        <taxon>Coleoptera</taxon>
        <taxon>Polyphaga</taxon>
        <taxon>Cucujiformia</taxon>
        <taxon>Curculionidae</taxon>
        <taxon>Ceutorhynchinae</taxon>
        <taxon>Ceutorhynchus</taxon>
    </lineage>
</organism>
<evidence type="ECO:0000313" key="11">
    <source>
        <dbReference type="EMBL" id="CAG9766564.1"/>
    </source>
</evidence>
<name>A0A9N9QE37_9CUCU</name>
<dbReference type="InterPro" id="IPR040145">
    <property type="entry name" value="ITM2"/>
</dbReference>
<dbReference type="Proteomes" id="UP001152799">
    <property type="component" value="Chromosome 3"/>
</dbReference>
<dbReference type="GO" id="GO:0070062">
    <property type="term" value="C:extracellular exosome"/>
    <property type="evidence" value="ECO:0007669"/>
    <property type="project" value="TreeGrafter"/>
</dbReference>
<keyword evidence="3 9" id="KW-0812">Transmembrane</keyword>
<dbReference type="GO" id="GO:0005886">
    <property type="term" value="C:plasma membrane"/>
    <property type="evidence" value="ECO:0007669"/>
    <property type="project" value="UniProtKB-UniRule"/>
</dbReference>
<dbReference type="AlphaFoldDB" id="A0A9N9QE37"/>
<evidence type="ECO:0000256" key="6">
    <source>
        <dbReference type="ARBA" id="ARBA00023136"/>
    </source>
</evidence>
<protein>
    <recommendedName>
        <fullName evidence="9">Integral membrane protein 2</fullName>
    </recommendedName>
</protein>
<dbReference type="Pfam" id="PF04089">
    <property type="entry name" value="BRICHOS"/>
    <property type="match status" value="1"/>
</dbReference>
<feature type="transmembrane region" description="Helical" evidence="9">
    <location>
        <begin position="57"/>
        <end position="79"/>
    </location>
</feature>
<keyword evidence="6 9" id="KW-0472">Membrane</keyword>
<keyword evidence="5 9" id="KW-1133">Transmembrane helix</keyword>
<evidence type="ECO:0000313" key="12">
    <source>
        <dbReference type="Proteomes" id="UP001152799"/>
    </source>
</evidence>
<dbReference type="PANTHER" id="PTHR10962:SF1">
    <property type="entry name" value="INTEGRAL MEMBRANE PROTEIN 2"/>
    <property type="match status" value="1"/>
</dbReference>
<evidence type="ECO:0000256" key="9">
    <source>
        <dbReference type="RuleBase" id="RU367061"/>
    </source>
</evidence>
<feature type="domain" description="BRICHOS" evidence="10">
    <location>
        <begin position="168"/>
        <end position="263"/>
    </location>
</feature>
<dbReference type="EMBL" id="OU892279">
    <property type="protein sequence ID" value="CAG9766564.1"/>
    <property type="molecule type" value="Genomic_DNA"/>
</dbReference>
<reference evidence="11" key="1">
    <citation type="submission" date="2022-01" db="EMBL/GenBank/DDBJ databases">
        <authorList>
            <person name="King R."/>
        </authorList>
    </citation>
    <scope>NUCLEOTIDE SEQUENCE</scope>
</reference>
<evidence type="ECO:0000256" key="5">
    <source>
        <dbReference type="ARBA" id="ARBA00022989"/>
    </source>
</evidence>
<comment type="similarity">
    <text evidence="2 9">Belongs to the ITM2 family.</text>
</comment>
<keyword evidence="12" id="KW-1185">Reference proteome</keyword>
<dbReference type="GO" id="GO:0042985">
    <property type="term" value="P:negative regulation of amyloid precursor protein biosynthetic process"/>
    <property type="evidence" value="ECO:0007669"/>
    <property type="project" value="TreeGrafter"/>
</dbReference>
<sequence>MTILTKAFSEKKDKLVVPLVENDPAATAPDVDVEGQNVHRRIIIFPAHARRVSSSTILCLLIIALAGVSVGIIGGKILYNEYLSVTRRIPIQDAYERSQGWVRIPLPQMEDDYEDITEDDTVKMLNDQDLKKWNDNDDWKRILNRNFFQENFQIDASNKYEKIDVPDFRNGRNGRFIHDFNTNYTGIIDVTGGRCFVMPLNRGNVLPPSSLFDLVHKMWDGYYKVDTEVVRESMRVITPPITDTTDIGQYIANECQSMPIYRLEKYVGGVTKRSANPESEAKFGQFAGKGILELSIVNLDSVLEYEKGKSAVVNQAE</sequence>
<dbReference type="SMART" id="SM01039">
    <property type="entry name" value="BRICHOS"/>
    <property type="match status" value="1"/>
</dbReference>
<evidence type="ECO:0000256" key="1">
    <source>
        <dbReference type="ARBA" id="ARBA00004606"/>
    </source>
</evidence>
<dbReference type="PANTHER" id="PTHR10962">
    <property type="entry name" value="INTEGRAL TRANSMEMBRANE PROTEIN 2"/>
    <property type="match status" value="1"/>
</dbReference>
<evidence type="ECO:0000256" key="2">
    <source>
        <dbReference type="ARBA" id="ARBA00006794"/>
    </source>
</evidence>
<dbReference type="GO" id="GO:0001540">
    <property type="term" value="F:amyloid-beta binding"/>
    <property type="evidence" value="ECO:0007669"/>
    <property type="project" value="TreeGrafter"/>
</dbReference>
<dbReference type="GO" id="GO:0005794">
    <property type="term" value="C:Golgi apparatus"/>
    <property type="evidence" value="ECO:0007669"/>
    <property type="project" value="TreeGrafter"/>
</dbReference>
<evidence type="ECO:0000256" key="4">
    <source>
        <dbReference type="ARBA" id="ARBA00022968"/>
    </source>
</evidence>
<keyword evidence="7" id="KW-1015">Disulfide bond</keyword>
<gene>
    <name evidence="11" type="ORF">CEUTPL_LOCUS7143</name>
</gene>
<evidence type="ECO:0000256" key="8">
    <source>
        <dbReference type="ARBA" id="ARBA00023180"/>
    </source>
</evidence>
<dbReference type="InterPro" id="IPR007084">
    <property type="entry name" value="BRICHOS_dom"/>
</dbReference>
<comment type="subcellular location">
    <subcellularLocation>
        <location evidence="1 9">Membrane</location>
        <topology evidence="1 9">Single-pass type II membrane protein</topology>
    </subcellularLocation>
</comment>
<evidence type="ECO:0000256" key="7">
    <source>
        <dbReference type="ARBA" id="ARBA00023157"/>
    </source>
</evidence>
<keyword evidence="9" id="KW-1003">Cell membrane</keyword>
<evidence type="ECO:0000259" key="10">
    <source>
        <dbReference type="PROSITE" id="PS50869"/>
    </source>
</evidence>
<keyword evidence="4 9" id="KW-0735">Signal-anchor</keyword>
<proteinExistence type="inferred from homology"/>
<keyword evidence="8" id="KW-0325">Glycoprotein</keyword>